<reference evidence="11 12" key="1">
    <citation type="submission" date="2020-03" db="EMBL/GenBank/DDBJ databases">
        <title>Genomic Encyclopedia of Type Strains, Phase IV (KMG-V): Genome sequencing to study the core and pangenomes of soil and plant-associated prokaryotes.</title>
        <authorList>
            <person name="Whitman W."/>
        </authorList>
    </citation>
    <scope>NUCLEOTIDE SEQUENCE [LARGE SCALE GENOMIC DNA]</scope>
    <source>
        <strain evidence="11 12">1B</strain>
    </source>
</reference>
<keyword evidence="12" id="KW-1185">Reference proteome</keyword>
<evidence type="ECO:0000256" key="6">
    <source>
        <dbReference type="ARBA" id="ARBA00022692"/>
    </source>
</evidence>
<dbReference type="PANTHER" id="PTHR32063:SF9">
    <property type="entry name" value="SIMILAR TO MULTIDRUG RESISTANCE PROTEIN MEXB"/>
    <property type="match status" value="1"/>
</dbReference>
<dbReference type="InterPro" id="IPR004764">
    <property type="entry name" value="MdtF-like"/>
</dbReference>
<evidence type="ECO:0000313" key="12">
    <source>
        <dbReference type="Proteomes" id="UP000717634"/>
    </source>
</evidence>
<name>A0ABX1HL45_9BACT</name>
<comment type="similarity">
    <text evidence="2">Belongs to the resistance-nodulation-cell division (RND) (TC 2.A.6) family.</text>
</comment>
<evidence type="ECO:0000256" key="1">
    <source>
        <dbReference type="ARBA" id="ARBA00004429"/>
    </source>
</evidence>
<dbReference type="InterPro" id="IPR000731">
    <property type="entry name" value="SSD"/>
</dbReference>
<feature type="transmembrane region" description="Helical" evidence="9">
    <location>
        <begin position="443"/>
        <end position="463"/>
    </location>
</feature>
<dbReference type="Proteomes" id="UP000717634">
    <property type="component" value="Unassembled WGS sequence"/>
</dbReference>
<gene>
    <name evidence="11" type="ORF">HBN54_003547</name>
</gene>
<dbReference type="SUPFAM" id="SSF82714">
    <property type="entry name" value="Multidrug efflux transporter AcrB TolC docking domain, DN and DC subdomains"/>
    <property type="match status" value="2"/>
</dbReference>
<comment type="subcellular location">
    <subcellularLocation>
        <location evidence="1">Cell inner membrane</location>
        <topology evidence="1">Multi-pass membrane protein</topology>
    </subcellularLocation>
</comment>
<keyword evidence="5" id="KW-0997">Cell inner membrane</keyword>
<dbReference type="PRINTS" id="PR00702">
    <property type="entry name" value="ACRIFLAVINRP"/>
</dbReference>
<dbReference type="SUPFAM" id="SSF82693">
    <property type="entry name" value="Multidrug efflux transporter AcrB pore domain, PN1, PN2, PC1 and PC2 subdomains"/>
    <property type="match status" value="4"/>
</dbReference>
<evidence type="ECO:0000256" key="7">
    <source>
        <dbReference type="ARBA" id="ARBA00022989"/>
    </source>
</evidence>
<dbReference type="InterPro" id="IPR001036">
    <property type="entry name" value="Acrflvin-R"/>
</dbReference>
<evidence type="ECO:0000256" key="2">
    <source>
        <dbReference type="ARBA" id="ARBA00010942"/>
    </source>
</evidence>
<dbReference type="EMBL" id="JAAVTK010000012">
    <property type="protein sequence ID" value="NKI90935.1"/>
    <property type="molecule type" value="Genomic_DNA"/>
</dbReference>
<evidence type="ECO:0000313" key="11">
    <source>
        <dbReference type="EMBL" id="NKI90935.1"/>
    </source>
</evidence>
<feature type="transmembrane region" description="Helical" evidence="9">
    <location>
        <begin position="931"/>
        <end position="952"/>
    </location>
</feature>
<keyword evidence="7 9" id="KW-1133">Transmembrane helix</keyword>
<feature type="transmembrane region" description="Helical" evidence="9">
    <location>
        <begin position="475"/>
        <end position="502"/>
    </location>
</feature>
<feature type="transmembrane region" description="Helical" evidence="9">
    <location>
        <begin position="371"/>
        <end position="391"/>
    </location>
</feature>
<evidence type="ECO:0000256" key="3">
    <source>
        <dbReference type="ARBA" id="ARBA00022448"/>
    </source>
</evidence>
<evidence type="ECO:0000256" key="4">
    <source>
        <dbReference type="ARBA" id="ARBA00022475"/>
    </source>
</evidence>
<dbReference type="PROSITE" id="PS50156">
    <property type="entry name" value="SSD"/>
    <property type="match status" value="1"/>
</dbReference>
<dbReference type="Gene3D" id="3.30.70.1440">
    <property type="entry name" value="Multidrug efflux transporter AcrB pore domain"/>
    <property type="match status" value="1"/>
</dbReference>
<evidence type="ECO:0000256" key="8">
    <source>
        <dbReference type="ARBA" id="ARBA00023136"/>
    </source>
</evidence>
<dbReference type="SUPFAM" id="SSF82866">
    <property type="entry name" value="Multidrug efflux transporter AcrB transmembrane domain"/>
    <property type="match status" value="2"/>
</dbReference>
<dbReference type="PANTHER" id="PTHR32063">
    <property type="match status" value="1"/>
</dbReference>
<feature type="transmembrane region" description="Helical" evidence="9">
    <location>
        <begin position="878"/>
        <end position="894"/>
    </location>
</feature>
<feature type="transmembrane region" description="Helical" evidence="9">
    <location>
        <begin position="901"/>
        <end position="925"/>
    </location>
</feature>
<feature type="transmembrane region" description="Helical" evidence="9">
    <location>
        <begin position="397"/>
        <end position="422"/>
    </location>
</feature>
<dbReference type="RefSeq" id="WP_168674519.1">
    <property type="nucleotide sequence ID" value="NZ_JAAVTK010000012.1"/>
</dbReference>
<keyword evidence="3" id="KW-0813">Transport</keyword>
<dbReference type="NCBIfam" id="TIGR00915">
    <property type="entry name" value="2A0602"/>
    <property type="match status" value="1"/>
</dbReference>
<evidence type="ECO:0000259" key="10">
    <source>
        <dbReference type="PROSITE" id="PS50156"/>
    </source>
</evidence>
<dbReference type="Gene3D" id="3.30.70.1320">
    <property type="entry name" value="Multidrug efflux transporter AcrB pore domain like"/>
    <property type="match status" value="1"/>
</dbReference>
<keyword evidence="8 9" id="KW-0472">Membrane</keyword>
<feature type="domain" description="SSD" evidence="10">
    <location>
        <begin position="375"/>
        <end position="500"/>
    </location>
</feature>
<dbReference type="Pfam" id="PF00873">
    <property type="entry name" value="ACR_tran"/>
    <property type="match status" value="1"/>
</dbReference>
<protein>
    <submittedName>
        <fullName evidence="11">Hydrophobe/amphiphile efflux-1 (HAE1) family protein</fullName>
    </submittedName>
</protein>
<keyword evidence="4" id="KW-1003">Cell membrane</keyword>
<feature type="transmembrane region" description="Helical" evidence="9">
    <location>
        <begin position="345"/>
        <end position="364"/>
    </location>
</feature>
<sequence>MFNIFIRRPILSLVISVFLVLLGGLALFTLPITQFPDIVPPSVTVTAKYTGANAEVCAKAVATPLERAINGVPGMTYMNSVSSNNGVTLITVFFKVGTDPDLAAVGVQNRVTTILDELPEEVIKAGVTTEKEVNSMLLYLNVTSDDKAAGEKFIYNFADINVLQELKRIDGVGFAEIMGSREYSMRVWLKPDRLAAYDVGTEEVIAAIRAQNVEAAPGKSGESAGRADAAAQSMQYVLRYTGKFFEPEQYRDLVVRANADGSVLRLREVADVEFGSLTYGMSSKENGQPSAAIMLKQRPGSNASEVIANVKKRMAELQATSFPPGMKYSIAYDVSRFLDASIHEVMRTLVEAFLLVFVIVYLFLQDWRSTLIPALAVPVALIGTLAFMQMLGFSINLLTLFALVLAIGIVVDNAIVVVEAVHAKMQEKHLPARAATYEAMSEISSSLIAITLVMSAVFIPVSFMDGPVGVFYRQFSLTLAIAIVISGINAVTLTPALCALMLKHTPLAEGEKPKGLMGRFFAGFNKRYDALSNRYQRLLSAVAGRRVVTLAMLLIFCVATWGVNKILPSGFIPTEDQGMVYINVTTPAGATVERTEAVLAQVQRIANQLKPVESVSTLAGYSLVNEVAGASYGMGMINLKPWDERTQSVAEFIAELEEKTKNISDAEIQFLPPPTVPGFGNSSGFELRLLDKSGTGNLQKTAEVAQTFLTALRKDPAIGGAFTSFDPNFPQYLIHVDQDMAAKKGVTIDAAMSTLQTLMGSYYASNFIRFGQMYKVMVQAGPEYRGRPDDLLALHVKNNRGEMVPFSTFVRLERVFGPDQLTRYNMYTSAMLNGDAAPGFSSGDAITAIEKVAAKVLPSGYAYEWSGMTREQILSGDQALYVFGVVLIFVYLLLAAQYESLLLPLPVLLSLPTGIFGAFLSLKLLGLENNIYAQVALVMLVGLLGKNAILIIEFAEQRRRAGATVMAAAIEGAVSRLRPILMTSFAFIAGLVPLVMASGAGALGNRSIGTAAAGGMLIGTLFGMVLIPGLYVLFASLEKVKNLEDDAGVTVEEEERELVV</sequence>
<comment type="caution">
    <text evidence="11">The sequence shown here is derived from an EMBL/GenBank/DDBJ whole genome shotgun (WGS) entry which is preliminary data.</text>
</comment>
<feature type="transmembrane region" description="Helical" evidence="9">
    <location>
        <begin position="980"/>
        <end position="1002"/>
    </location>
</feature>
<keyword evidence="6 9" id="KW-0812">Transmembrane</keyword>
<feature type="transmembrane region" description="Helical" evidence="9">
    <location>
        <begin position="543"/>
        <end position="563"/>
    </location>
</feature>
<proteinExistence type="inferred from homology"/>
<organism evidence="11 12">
    <name type="scientific">Hymenobacter artigasi</name>
    <dbReference type="NCBI Taxonomy" id="2719616"/>
    <lineage>
        <taxon>Bacteria</taxon>
        <taxon>Pseudomonadati</taxon>
        <taxon>Bacteroidota</taxon>
        <taxon>Cytophagia</taxon>
        <taxon>Cytophagales</taxon>
        <taxon>Hymenobacteraceae</taxon>
        <taxon>Hymenobacter</taxon>
    </lineage>
</organism>
<accession>A0ABX1HL45</accession>
<dbReference type="Gene3D" id="1.20.1640.10">
    <property type="entry name" value="Multidrug efflux transporter AcrB transmembrane domain"/>
    <property type="match status" value="2"/>
</dbReference>
<dbReference type="Gene3D" id="3.30.2090.10">
    <property type="entry name" value="Multidrug efflux transporter AcrB TolC docking domain, DN and DC subdomains"/>
    <property type="match status" value="2"/>
</dbReference>
<evidence type="ECO:0000256" key="9">
    <source>
        <dbReference type="SAM" id="Phobius"/>
    </source>
</evidence>
<evidence type="ECO:0000256" key="5">
    <source>
        <dbReference type="ARBA" id="ARBA00022519"/>
    </source>
</evidence>
<feature type="transmembrane region" description="Helical" evidence="9">
    <location>
        <begin position="1008"/>
        <end position="1034"/>
    </location>
</feature>
<dbReference type="InterPro" id="IPR027463">
    <property type="entry name" value="AcrB_DN_DC_subdom"/>
</dbReference>
<dbReference type="Gene3D" id="3.30.70.1430">
    <property type="entry name" value="Multidrug efflux transporter AcrB pore domain"/>
    <property type="match status" value="2"/>
</dbReference>